<reference evidence="2" key="1">
    <citation type="submission" date="2018-07" db="EMBL/GenBank/DDBJ databases">
        <title>Genome Structure of the Opportunistic Pathogen Paracoccus yeei (Alphaproteobacteria) and Identification of Putative Virulence Factors.</title>
        <authorList>
            <person name="Lasek R."/>
            <person name="Szuplewska M."/>
            <person name="Mitura M."/>
            <person name="Decewicz P."/>
            <person name="Chmielowska C."/>
            <person name="Pawlot A."/>
            <person name="Sentkowska D."/>
            <person name="Czarnecki J."/>
            <person name="Bartosik D."/>
        </authorList>
    </citation>
    <scope>NUCLEOTIDE SEQUENCE [LARGE SCALE GENOMIC DNA]</scope>
    <source>
        <strain evidence="2">CCUG 32053</strain>
    </source>
</reference>
<dbReference type="InterPro" id="IPR043129">
    <property type="entry name" value="ATPase_NBD"/>
</dbReference>
<gene>
    <name evidence="1" type="ORF">PY32053_03283</name>
</gene>
<evidence type="ECO:0008006" key="3">
    <source>
        <dbReference type="Google" id="ProtNLM"/>
    </source>
</evidence>
<dbReference type="InterPro" id="IPR009216">
    <property type="entry name" value="Virulence_factor_SrfB"/>
</dbReference>
<name>A0A386UQD2_9RHOB</name>
<dbReference type="Proteomes" id="UP000272010">
    <property type="component" value="Chromosome"/>
</dbReference>
<accession>A0A386UQD2</accession>
<dbReference type="SUPFAM" id="SSF53067">
    <property type="entry name" value="Actin-like ATPase domain"/>
    <property type="match status" value="1"/>
</dbReference>
<dbReference type="AlphaFoldDB" id="A0A386UQD2"/>
<dbReference type="EMBL" id="CP031078">
    <property type="protein sequence ID" value="AYF02857.1"/>
    <property type="molecule type" value="Genomic_DNA"/>
</dbReference>
<organism evidence="1 2">
    <name type="scientific">Paracoccus yeei</name>
    <dbReference type="NCBI Taxonomy" id="147645"/>
    <lineage>
        <taxon>Bacteria</taxon>
        <taxon>Pseudomonadati</taxon>
        <taxon>Pseudomonadota</taxon>
        <taxon>Alphaproteobacteria</taxon>
        <taxon>Rhodobacterales</taxon>
        <taxon>Paracoccaceae</taxon>
        <taxon>Paracoccus</taxon>
    </lineage>
</organism>
<protein>
    <recommendedName>
        <fullName evidence="3">Virulence factor SrfB</fullName>
    </recommendedName>
</protein>
<evidence type="ECO:0000313" key="2">
    <source>
        <dbReference type="Proteomes" id="UP000272010"/>
    </source>
</evidence>
<evidence type="ECO:0000313" key="1">
    <source>
        <dbReference type="EMBL" id="AYF02857.1"/>
    </source>
</evidence>
<dbReference type="RefSeq" id="WP_158595005.1">
    <property type="nucleotide sequence ID" value="NZ_CP031078.1"/>
</dbReference>
<dbReference type="Pfam" id="PF07520">
    <property type="entry name" value="SrfB"/>
    <property type="match status" value="1"/>
</dbReference>
<proteinExistence type="predicted"/>
<sequence>MLKTTLEFNRNETVTLIPNSGVQFLDFAFDIADVARLSRLVTYDAVSAEARSADSTRQELLIYPVEQTGDGTRLYRPRGSAGPVEADPETTYGIKAEAALARFNNRWLPFPFFRRDERGFDLGPTTWARIKVVKLTEPDPKGRSHHLVLAFDTLLTPRLDGQPYTAPEEYSDAVDKIFFGFCADHDFNIGFMSLPWVAGWLRDEYAAGLSAERGRRITPAEFSNPGEHWAAYMAVLDAIAQSCTIPGIELVDTFSKFGRGEPVGVSLVLDVGNSRMCGVLVETGASRNFADVGQTYRLALRDLSRIEHAYAEPFESRIEFATADFGSVRHASASQRVRREAFFWPSPVRVGPEAARLASMTDGTEGASGLSSPKRYLWDQAARPQPWINNNANLSRDAEPQEIRGPIISRLTESGRLVRREKGDLPGLMRRYSRSALYTLMLCELLIQALSQINSVEVRRNRPDSASPRRLRQVILTLPTATPLAEQKVMRDRINEAMKIVWEVMGFDETPDGNAAALQKPSILLDWDEATCTHLVYLYNEIQDRFHGTPREFVNLVARDGGKSGKLRIASIDIGGGTTDLMILSHEIQPNTDTVLMPQQVFREGFRLAGDDLLKEIIEHHVLPGISDWLHGQGVSQPDRAVSQLFGGNRDGIGQRERTMRAQLVSQVLAPTAIGLMQAYETGDRDGAIVRLGDLLPPDSVVAEPALRWLRDVVWPAGGGGNLLDATVRIDGQRLEQLIEGLVGPMIRDLCDLVRCHECDILLVSGRPSRLPVFRRLVEISMPVPANRIITMGHYRVGNWYPFRSDDFRIRDPKTTAVVGAMLCHICSQSVSNLTLRTEGLKMRSTARYIGQMDDRGFIPADKILLENVDLDSGRGVDEFKLSFESNCYIGFRQLPLPRWRGSPLYAIRFADPERTPARVALPLTVTFSRIESGREDEEEQAKEDFRISDVEDAEGQNLGPRAIVRELQTMIIENQAEAGYWLDTGVLQMKVN</sequence>